<feature type="domain" description="RING-type" evidence="3">
    <location>
        <begin position="628"/>
        <end position="667"/>
    </location>
</feature>
<gene>
    <name evidence="4" type="primary">Vigan.10G193900</name>
    <name evidence="4" type="ORF">VIGAN_10193900</name>
</gene>
<dbReference type="Pfam" id="PF20235">
    <property type="entry name" value="PIR2-like_helical"/>
    <property type="match status" value="1"/>
</dbReference>
<dbReference type="InterPro" id="IPR001841">
    <property type="entry name" value="Znf_RING"/>
</dbReference>
<keyword evidence="1" id="KW-0863">Zinc-finger</keyword>
<evidence type="ECO:0000259" key="3">
    <source>
        <dbReference type="PROSITE" id="PS50089"/>
    </source>
</evidence>
<dbReference type="CDD" id="cd23128">
    <property type="entry name" value="RING-HC_MIP1-like"/>
    <property type="match status" value="1"/>
</dbReference>
<organism evidence="4 5">
    <name type="scientific">Vigna angularis var. angularis</name>
    <dbReference type="NCBI Taxonomy" id="157739"/>
    <lineage>
        <taxon>Eukaryota</taxon>
        <taxon>Viridiplantae</taxon>
        <taxon>Streptophyta</taxon>
        <taxon>Embryophyta</taxon>
        <taxon>Tracheophyta</taxon>
        <taxon>Spermatophyta</taxon>
        <taxon>Magnoliopsida</taxon>
        <taxon>eudicotyledons</taxon>
        <taxon>Gunneridae</taxon>
        <taxon>Pentapetalae</taxon>
        <taxon>rosids</taxon>
        <taxon>fabids</taxon>
        <taxon>Fabales</taxon>
        <taxon>Fabaceae</taxon>
        <taxon>Papilionoideae</taxon>
        <taxon>50 kb inversion clade</taxon>
        <taxon>NPAAA clade</taxon>
        <taxon>indigoferoid/millettioid clade</taxon>
        <taxon>Phaseoleae</taxon>
        <taxon>Vigna</taxon>
    </lineage>
</organism>
<keyword evidence="1" id="KW-0862">Zinc</keyword>
<protein>
    <recommendedName>
        <fullName evidence="3">RING-type domain-containing protein</fullName>
    </recommendedName>
</protein>
<dbReference type="AlphaFoldDB" id="A0A0S3T643"/>
<feature type="coiled-coil region" evidence="2">
    <location>
        <begin position="483"/>
        <end position="552"/>
    </location>
</feature>
<dbReference type="EMBL" id="AP015043">
    <property type="protein sequence ID" value="BAU00353.1"/>
    <property type="molecule type" value="Genomic_DNA"/>
</dbReference>
<dbReference type="GO" id="GO:0008270">
    <property type="term" value="F:zinc ion binding"/>
    <property type="evidence" value="ECO:0007669"/>
    <property type="project" value="UniProtKB-KW"/>
</dbReference>
<dbReference type="PANTHER" id="PTHR46405">
    <property type="entry name" value="OS05G0141500 PROTEIN"/>
    <property type="match status" value="1"/>
</dbReference>
<dbReference type="SUPFAM" id="SSF57850">
    <property type="entry name" value="RING/U-box"/>
    <property type="match status" value="1"/>
</dbReference>
<dbReference type="InterPro" id="IPR013083">
    <property type="entry name" value="Znf_RING/FYVE/PHD"/>
</dbReference>
<dbReference type="PANTHER" id="PTHR46405:SF3">
    <property type="entry name" value="RING_U-BOX SUPERFAMILY PROTEIN"/>
    <property type="match status" value="1"/>
</dbReference>
<keyword evidence="5" id="KW-1185">Reference proteome</keyword>
<dbReference type="Gene3D" id="3.30.40.10">
    <property type="entry name" value="Zinc/RING finger domain, C3HC4 (zinc finger)"/>
    <property type="match status" value="1"/>
</dbReference>
<evidence type="ECO:0000256" key="1">
    <source>
        <dbReference type="PROSITE-ProRule" id="PRU00175"/>
    </source>
</evidence>
<dbReference type="OrthoDB" id="1711136at2759"/>
<proteinExistence type="predicted"/>
<evidence type="ECO:0000313" key="5">
    <source>
        <dbReference type="Proteomes" id="UP000291084"/>
    </source>
</evidence>
<dbReference type="Proteomes" id="UP000291084">
    <property type="component" value="Chromosome 10"/>
</dbReference>
<dbReference type="InterPro" id="IPR046527">
    <property type="entry name" value="PIR2-like_helical"/>
</dbReference>
<dbReference type="Pfam" id="PF13920">
    <property type="entry name" value="zf-C3HC4_3"/>
    <property type="match status" value="1"/>
</dbReference>
<sequence>MNYSDNILSNSPLVKNTNDQANCKTLWTKESSSNSDNGWMVPYKYYAVNGPISDSNPNVDSSSWVLCNAVQLKDISLKRMEIIYKDTVSKLVALGHNEDIAVKAILLNVHCYGSNDLATDLLHNTLTCLEEGSMDMYEFKPAFSDLKKLEEHTLKNLVSLLQEVRLELGEGDAMWCLLMNDYNVLKAITIHIPFVSMFPPPLTELENEERRFRKGDSDIPLKGFFCGKEMTVRLQRDIEFPKKFDLTPAMICSLKSNVVAFTDGYKANSKQMQSNEGKFPGISTVSKLDSSSASVAIMLGDLPSDSHNMNDQDDFKSVLSKFHHLNIDENLEFVAEDEKDSVIVTLVHQIKDLEKQVKERKDWAHEKAIQAARKLNGYLIELKTFRIEREENQRLKKGKEANEELEDPTMVRLLELEEALRKVCGQTDLATAGVGKLETEKAEIKAELEACKLSASEYVASCLQIAKKEKKCLKKLLAWEKQEAKIKQNISDEKQKILEIQEELAQIKQRAKEAEVMRDEELKAKEEALALIEEERRSMEAAEANRKRNLKASNLKMEIDFQRRKDDLLRLEQEISCLKASAQSATLPTCESEEAEPHTEIIAKLLRELDNVPDFFGKEATGNTYRECVICGKYEVSVVFLPCAHQVMCASCSEEYGRNGKAVCPCCWVPIEQRIRTFGGSS</sequence>
<reference evidence="4 5" key="1">
    <citation type="journal article" date="2015" name="Sci. Rep.">
        <title>The power of single molecule real-time sequencing technology in the de novo assembly of a eukaryotic genome.</title>
        <authorList>
            <person name="Sakai H."/>
            <person name="Naito K."/>
            <person name="Ogiso-Tanaka E."/>
            <person name="Takahashi Y."/>
            <person name="Iseki K."/>
            <person name="Muto C."/>
            <person name="Satou K."/>
            <person name="Teruya K."/>
            <person name="Shiroma A."/>
            <person name="Shimoji M."/>
            <person name="Hirano T."/>
            <person name="Itoh T."/>
            <person name="Kaga A."/>
            <person name="Tomooka N."/>
        </authorList>
    </citation>
    <scope>NUCLEOTIDE SEQUENCE [LARGE SCALE GENOMIC DNA]</scope>
    <source>
        <strain evidence="5">cv. Shumari</strain>
    </source>
</reference>
<evidence type="ECO:0000313" key="4">
    <source>
        <dbReference type="EMBL" id="BAU00353.1"/>
    </source>
</evidence>
<keyword evidence="2" id="KW-0175">Coiled coil</keyword>
<accession>A0A0S3T643</accession>
<dbReference type="InterPro" id="IPR046934">
    <property type="entry name" value="PIR2-like"/>
</dbReference>
<dbReference type="PROSITE" id="PS50089">
    <property type="entry name" value="ZF_RING_2"/>
    <property type="match status" value="1"/>
</dbReference>
<evidence type="ECO:0000256" key="2">
    <source>
        <dbReference type="SAM" id="Coils"/>
    </source>
</evidence>
<name>A0A0S3T643_PHAAN</name>
<keyword evidence="1" id="KW-0479">Metal-binding</keyword>